<reference evidence="3 4" key="1">
    <citation type="journal article" date="2019" name="BMC Genomics">
        <title>Chromosome level assembly and comparative genome analysis confirm lager-brewing yeasts originated from a single hybridization.</title>
        <authorList>
            <person name="Salazar A.N."/>
            <person name="Gorter de Vries A.R."/>
            <person name="van den Broek M."/>
            <person name="Brouwers N."/>
            <person name="de la Torre Cortes P."/>
            <person name="Kuijpers N.G.A."/>
            <person name="Daran J.G."/>
            <person name="Abeel T."/>
        </authorList>
    </citation>
    <scope>NUCLEOTIDE SEQUENCE [LARGE SCALE GENOMIC DNA]</scope>
    <source>
        <strain evidence="3 4">CBS 1483</strain>
    </source>
</reference>
<evidence type="ECO:0000259" key="2">
    <source>
        <dbReference type="SMART" id="SM01373"/>
    </source>
</evidence>
<dbReference type="InterPro" id="IPR002190">
    <property type="entry name" value="MHD_dom"/>
</dbReference>
<evidence type="ECO:0000256" key="1">
    <source>
        <dbReference type="SAM" id="MobiDB-lite"/>
    </source>
</evidence>
<dbReference type="EMBL" id="CP048999">
    <property type="protein sequence ID" value="QID83609.1"/>
    <property type="molecule type" value="Genomic_DNA"/>
</dbReference>
<dbReference type="SMART" id="SM01373">
    <property type="entry name" value="MAGE"/>
    <property type="match status" value="1"/>
</dbReference>
<dbReference type="PANTHER" id="PTHR11736">
    <property type="entry name" value="MELANOMA-ASSOCIATED ANTIGEN MAGE ANTIGEN"/>
    <property type="match status" value="1"/>
</dbReference>
<dbReference type="InterPro" id="IPR037445">
    <property type="entry name" value="MAGE"/>
</dbReference>
<protein>
    <submittedName>
        <fullName evidence="3">Smc5-Smc6 complex subunit nse3</fullName>
    </submittedName>
</protein>
<evidence type="ECO:0000313" key="3">
    <source>
        <dbReference type="EMBL" id="QID83609.1"/>
    </source>
</evidence>
<dbReference type="AlphaFoldDB" id="A0A6C1E3M7"/>
<dbReference type="Proteomes" id="UP000501346">
    <property type="component" value="Chromosome SeII-SeIV"/>
</dbReference>
<dbReference type="OrthoDB" id="205198at2759"/>
<accession>A0A6C1E3M7</accession>
<gene>
    <name evidence="3" type="primary">NSE3_2</name>
    <name evidence="3" type="ORF">GRS66_006079</name>
</gene>
<dbReference type="GO" id="GO:0005634">
    <property type="term" value="C:nucleus"/>
    <property type="evidence" value="ECO:0007669"/>
    <property type="project" value="TreeGrafter"/>
</dbReference>
<dbReference type="PANTHER" id="PTHR11736:SF14">
    <property type="entry name" value="NSE3 HOMOLOG, SMC5-SMC6 COMPLEX COMPONENT"/>
    <property type="match status" value="1"/>
</dbReference>
<dbReference type="GO" id="GO:0006281">
    <property type="term" value="P:DNA repair"/>
    <property type="evidence" value="ECO:0007669"/>
    <property type="project" value="TreeGrafter"/>
</dbReference>
<dbReference type="Gene3D" id="1.10.10.1210">
    <property type="entry name" value="MAGE homology domain, winged helix WH2 motif"/>
    <property type="match status" value="1"/>
</dbReference>
<feature type="compositionally biased region" description="Low complexity" evidence="1">
    <location>
        <begin position="98"/>
        <end position="116"/>
    </location>
</feature>
<name>A0A6C1E3M7_SACPS</name>
<evidence type="ECO:0000313" key="4">
    <source>
        <dbReference type="Proteomes" id="UP000501346"/>
    </source>
</evidence>
<feature type="region of interest" description="Disordered" evidence="1">
    <location>
        <begin position="97"/>
        <end position="116"/>
    </location>
</feature>
<feature type="domain" description="MAGE" evidence="2">
    <location>
        <begin position="31"/>
        <end position="279"/>
    </location>
</feature>
<proteinExistence type="predicted"/>
<keyword evidence="4" id="KW-1185">Reference proteome</keyword>
<dbReference type="Pfam" id="PF01454">
    <property type="entry name" value="MAGE"/>
    <property type="match status" value="1"/>
</dbReference>
<dbReference type="InterPro" id="IPR041899">
    <property type="entry name" value="MAGE_WH2"/>
</dbReference>
<organism evidence="3 4">
    <name type="scientific">Saccharomyces pastorianus</name>
    <name type="common">Lager yeast</name>
    <name type="synonym">Saccharomyces cerevisiae x Saccharomyces eubayanus</name>
    <dbReference type="NCBI Taxonomy" id="27292"/>
    <lineage>
        <taxon>Eukaryota</taxon>
        <taxon>Fungi</taxon>
        <taxon>Dikarya</taxon>
        <taxon>Ascomycota</taxon>
        <taxon>Saccharomycotina</taxon>
        <taxon>Saccharomycetes</taxon>
        <taxon>Saccharomycetales</taxon>
        <taxon>Saccharomycetaceae</taxon>
        <taxon>Saccharomyces</taxon>
    </lineage>
</organism>
<sequence>MSSTDNDSDSDLTEDLAALKTIKENPVARKVVRYILSRGESQNSIITRTKLQSVIHDAAQEENVTKLSFSKMFMDINTILDNIYGFQLTGLPSKNSISTGGNNNNTTATNNNNTSANKLMDEPLGHRSQRFILLNNAPYLKSFDDFKLLQSIRTYEELVVNGEYVGDDIGLESSNTLESKLSTDQDLAYKGILTVILCIIFFSKNNILHQELIKILETFGIPSDGSKIPILNSTIDDLIKALERREYIIKLEEKSDTDGEVISYRIGRRTQAEFGLGSLEILVQEIMGLEEEQARSLRDDIVKSVGDSYSI</sequence>